<dbReference type="PROSITE" id="PS00943">
    <property type="entry name" value="UBIA"/>
    <property type="match status" value="1"/>
</dbReference>
<accession>A0A914V877</accession>
<dbReference type="GO" id="GO:0008412">
    <property type="term" value="F:4-hydroxybenzoate polyprenyltransferase activity"/>
    <property type="evidence" value="ECO:0007669"/>
    <property type="project" value="UniProtKB-EC"/>
</dbReference>
<feature type="transmembrane region" description="Helical" evidence="14">
    <location>
        <begin position="237"/>
        <end position="255"/>
    </location>
</feature>
<protein>
    <recommendedName>
        <fullName evidence="10">4-hydroxybenzoate polyprenyltransferase</fullName>
        <ecNumber evidence="10">2.5.1.39</ecNumber>
    </recommendedName>
</protein>
<evidence type="ECO:0000256" key="10">
    <source>
        <dbReference type="ARBA" id="ARBA00034524"/>
    </source>
</evidence>
<dbReference type="GO" id="GO:0006744">
    <property type="term" value="P:ubiquinone biosynthetic process"/>
    <property type="evidence" value="ECO:0007669"/>
    <property type="project" value="UniProtKB-KW"/>
</dbReference>
<evidence type="ECO:0000256" key="1">
    <source>
        <dbReference type="ARBA" id="ARBA00001946"/>
    </source>
</evidence>
<keyword evidence="7 14" id="KW-1133">Transmembrane helix</keyword>
<dbReference type="AlphaFoldDB" id="A0A914V877"/>
<dbReference type="GO" id="GO:0005743">
    <property type="term" value="C:mitochondrial inner membrane"/>
    <property type="evidence" value="ECO:0007669"/>
    <property type="project" value="TreeGrafter"/>
</dbReference>
<evidence type="ECO:0000256" key="6">
    <source>
        <dbReference type="ARBA" id="ARBA00022692"/>
    </source>
</evidence>
<dbReference type="InterPro" id="IPR030470">
    <property type="entry name" value="UbiA_prenylTrfase_CS"/>
</dbReference>
<dbReference type="Proteomes" id="UP000887566">
    <property type="component" value="Unplaced"/>
</dbReference>
<dbReference type="InterPro" id="IPR044878">
    <property type="entry name" value="UbiA_sf"/>
</dbReference>
<keyword evidence="6 14" id="KW-0812">Transmembrane</keyword>
<comment type="catalytic activity">
    <reaction evidence="13">
        <text>an all-trans-polyprenyl diphosphate + 4-hydroxybenzoate = a 4-hydroxy-3-(all-trans-polyprenyl)benzoate + diphosphate</text>
        <dbReference type="Rhea" id="RHEA:44504"/>
        <dbReference type="Rhea" id="RHEA-COMP:9514"/>
        <dbReference type="Rhea" id="RHEA-COMP:9564"/>
        <dbReference type="ChEBI" id="CHEBI:17879"/>
        <dbReference type="ChEBI" id="CHEBI:33019"/>
        <dbReference type="ChEBI" id="CHEBI:58914"/>
        <dbReference type="ChEBI" id="CHEBI:78396"/>
        <dbReference type="EC" id="2.5.1.39"/>
    </reaction>
    <physiologicalReaction direction="left-to-right" evidence="13">
        <dbReference type="Rhea" id="RHEA:44505"/>
    </physiologicalReaction>
</comment>
<keyword evidence="15" id="KW-1185">Reference proteome</keyword>
<evidence type="ECO:0000256" key="8">
    <source>
        <dbReference type="ARBA" id="ARBA00023136"/>
    </source>
</evidence>
<proteinExistence type="inferred from homology"/>
<dbReference type="PANTHER" id="PTHR11048:SF28">
    <property type="entry name" value="4-HYDROXYBENZOATE POLYPRENYLTRANSFERASE, MITOCHONDRIAL"/>
    <property type="match status" value="1"/>
</dbReference>
<feature type="transmembrane region" description="Helical" evidence="14">
    <location>
        <begin position="91"/>
        <end position="111"/>
    </location>
</feature>
<feature type="transmembrane region" description="Helical" evidence="14">
    <location>
        <begin position="214"/>
        <end position="231"/>
    </location>
</feature>
<evidence type="ECO:0000313" key="15">
    <source>
        <dbReference type="Proteomes" id="UP000887566"/>
    </source>
</evidence>
<dbReference type="InterPro" id="IPR000537">
    <property type="entry name" value="UbiA_prenyltransferase"/>
</dbReference>
<evidence type="ECO:0000313" key="16">
    <source>
        <dbReference type="WBParaSite" id="PSAMB.scaffold16499size1318.g36937.t1"/>
    </source>
</evidence>
<evidence type="ECO:0000256" key="13">
    <source>
        <dbReference type="ARBA" id="ARBA00051182"/>
    </source>
</evidence>
<comment type="catalytic activity">
    <reaction evidence="11">
        <text>all-trans-decaprenyl diphosphate + 4-hydroxybenzoate = 4-hydroxy-3-(all-trans-decaprenyl)benzoate + diphosphate</text>
        <dbReference type="Rhea" id="RHEA:44564"/>
        <dbReference type="ChEBI" id="CHEBI:17879"/>
        <dbReference type="ChEBI" id="CHEBI:33019"/>
        <dbReference type="ChEBI" id="CHEBI:60721"/>
        <dbReference type="ChEBI" id="CHEBI:84503"/>
        <dbReference type="EC" id="2.5.1.39"/>
    </reaction>
    <physiologicalReaction direction="left-to-right" evidence="11">
        <dbReference type="Rhea" id="RHEA:44565"/>
    </physiologicalReaction>
</comment>
<reference evidence="16" key="1">
    <citation type="submission" date="2022-11" db="UniProtKB">
        <authorList>
            <consortium name="WormBaseParasite"/>
        </authorList>
    </citation>
    <scope>IDENTIFICATION</scope>
</reference>
<comment type="subcellular location">
    <subcellularLocation>
        <location evidence="2">Membrane</location>
        <topology evidence="2">Multi-pass membrane protein</topology>
    </subcellularLocation>
</comment>
<evidence type="ECO:0000256" key="14">
    <source>
        <dbReference type="SAM" id="Phobius"/>
    </source>
</evidence>
<evidence type="ECO:0000256" key="12">
    <source>
        <dbReference type="ARBA" id="ARBA00050454"/>
    </source>
</evidence>
<dbReference type="InterPro" id="IPR039653">
    <property type="entry name" value="Prenyltransferase"/>
</dbReference>
<evidence type="ECO:0000256" key="5">
    <source>
        <dbReference type="ARBA" id="ARBA00022688"/>
    </source>
</evidence>
<keyword evidence="9" id="KW-0414">Isoprene biosynthesis</keyword>
<dbReference type="CDD" id="cd13959">
    <property type="entry name" value="PT_UbiA_COQ2"/>
    <property type="match status" value="1"/>
</dbReference>
<dbReference type="Gene3D" id="1.10.357.140">
    <property type="entry name" value="UbiA prenyltransferase"/>
    <property type="match status" value="1"/>
</dbReference>
<evidence type="ECO:0000256" key="3">
    <source>
        <dbReference type="ARBA" id="ARBA00005985"/>
    </source>
</evidence>
<dbReference type="FunFam" id="1.10.357.140:FF:000003">
    <property type="entry name" value="4-hydroxybenzoate polyprenyltransferase, mitochondrial"/>
    <property type="match status" value="1"/>
</dbReference>
<dbReference type="PANTHER" id="PTHR11048">
    <property type="entry name" value="PRENYLTRANSFERASES"/>
    <property type="match status" value="1"/>
</dbReference>
<sequence>MLRLCRACSSRLVLQPTPPISPASFYRGTSSFLHLKLFQPTTSRRRSVFQPASPYDSQCRSAYTISAQKLVSAAPLKWQPYLRLMRADKPIGTWLLYWPCTWSIAMASPPGVLPDPYLLALFGVGAFLMRGAGCIVNDLWDKDFDRMVERTKSRPLASGELRTRQAVALLAGVLSGSLAVLLQLNWCSVAVGAASLGLVATYPLAKRYTYWPQFVLGLTFNWGCILGWTAVHGDLSSWAVPAALYFGAINWTLIYD</sequence>
<keyword evidence="4" id="KW-0808">Transferase</keyword>
<feature type="transmembrane region" description="Helical" evidence="14">
    <location>
        <begin position="117"/>
        <end position="140"/>
    </location>
</feature>
<dbReference type="GO" id="GO:0008299">
    <property type="term" value="P:isoprenoid biosynthetic process"/>
    <property type="evidence" value="ECO:0007669"/>
    <property type="project" value="UniProtKB-KW"/>
</dbReference>
<evidence type="ECO:0000256" key="11">
    <source>
        <dbReference type="ARBA" id="ARBA00049890"/>
    </source>
</evidence>
<comment type="catalytic activity">
    <reaction evidence="12">
        <text>all-trans-nonaprenyl diphosphate + 4-hydroxybenzoate = 4-hydroxy-3-(all-trans-nonaprenyl)benzoate + diphosphate</text>
        <dbReference type="Rhea" id="RHEA:17709"/>
        <dbReference type="ChEBI" id="CHEBI:17879"/>
        <dbReference type="ChEBI" id="CHEBI:33019"/>
        <dbReference type="ChEBI" id="CHEBI:58391"/>
        <dbReference type="ChEBI" id="CHEBI:84502"/>
        <dbReference type="EC" id="2.5.1.39"/>
    </reaction>
    <physiologicalReaction direction="left-to-right" evidence="12">
        <dbReference type="Rhea" id="RHEA:17710"/>
    </physiologicalReaction>
</comment>
<dbReference type="EC" id="2.5.1.39" evidence="10"/>
<comment type="similarity">
    <text evidence="3">Belongs to the UbiA prenyltransferase family.</text>
</comment>
<comment type="cofactor">
    <cofactor evidence="1">
        <name>Mg(2+)</name>
        <dbReference type="ChEBI" id="CHEBI:18420"/>
    </cofactor>
</comment>
<keyword evidence="8 14" id="KW-0472">Membrane</keyword>
<evidence type="ECO:0000256" key="9">
    <source>
        <dbReference type="ARBA" id="ARBA00023229"/>
    </source>
</evidence>
<dbReference type="Pfam" id="PF01040">
    <property type="entry name" value="UbiA"/>
    <property type="match status" value="1"/>
</dbReference>
<evidence type="ECO:0000256" key="2">
    <source>
        <dbReference type="ARBA" id="ARBA00004141"/>
    </source>
</evidence>
<organism evidence="15 16">
    <name type="scientific">Plectus sambesii</name>
    <dbReference type="NCBI Taxonomy" id="2011161"/>
    <lineage>
        <taxon>Eukaryota</taxon>
        <taxon>Metazoa</taxon>
        <taxon>Ecdysozoa</taxon>
        <taxon>Nematoda</taxon>
        <taxon>Chromadorea</taxon>
        <taxon>Plectida</taxon>
        <taxon>Plectina</taxon>
        <taxon>Plectoidea</taxon>
        <taxon>Plectidae</taxon>
        <taxon>Plectus</taxon>
    </lineage>
</organism>
<evidence type="ECO:0000256" key="4">
    <source>
        <dbReference type="ARBA" id="ARBA00022679"/>
    </source>
</evidence>
<dbReference type="WBParaSite" id="PSAMB.scaffold16499size1318.g36937.t1">
    <property type="protein sequence ID" value="PSAMB.scaffold16499size1318.g36937.t1"/>
    <property type="gene ID" value="PSAMB.scaffold16499size1318.g36937"/>
</dbReference>
<keyword evidence="5" id="KW-0831">Ubiquinone biosynthesis</keyword>
<evidence type="ECO:0000256" key="7">
    <source>
        <dbReference type="ARBA" id="ARBA00022989"/>
    </source>
</evidence>
<name>A0A914V877_9BILA</name>